<dbReference type="RefSeq" id="WP_354688563.1">
    <property type="nucleotide sequence ID" value="NZ_CP095328.1"/>
</dbReference>
<sequence>MKLMKTCTIFQNLKKFNKGVRLVSLIGVEHFLNSYDDIKISGRGSGSDVIENYYHIGHDYGIAGEPFNCIQSVQPDPR</sequence>
<protein>
    <submittedName>
        <fullName evidence="1">Uncharacterized protein</fullName>
    </submittedName>
</protein>
<dbReference type="EMBL" id="CP095328">
    <property type="protein sequence ID" value="XAG41134.1"/>
    <property type="molecule type" value="Genomic_DNA"/>
</dbReference>
<dbReference type="AlphaFoldDB" id="A0AAU6T7N2"/>
<proteinExistence type="predicted"/>
<accession>A0AAU6T7N2</accession>
<evidence type="ECO:0000313" key="1">
    <source>
        <dbReference type="EMBL" id="XAG41134.1"/>
    </source>
</evidence>
<reference evidence="1" key="1">
    <citation type="submission" date="2022-03" db="EMBL/GenBank/DDBJ databases">
        <title>Sea Food Isolates.</title>
        <authorList>
            <person name="Li C."/>
        </authorList>
    </citation>
    <scope>NUCLEOTIDE SEQUENCE</scope>
    <source>
        <strain evidence="1">19NY04SH05-1</strain>
    </source>
</reference>
<gene>
    <name evidence="1" type="ORF">MRK42_19525</name>
</gene>
<organism evidence="1">
    <name type="scientific">Aeromonas sp. 19NY04SH05-1</name>
    <dbReference type="NCBI Taxonomy" id="2920537"/>
    <lineage>
        <taxon>Bacteria</taxon>
        <taxon>Pseudomonadati</taxon>
        <taxon>Pseudomonadota</taxon>
        <taxon>Gammaproteobacteria</taxon>
        <taxon>Aeromonadales</taxon>
        <taxon>Aeromonadaceae</taxon>
        <taxon>Aeromonas</taxon>
    </lineage>
</organism>
<name>A0AAU6T7N2_9GAMM</name>